<accession>A0A4R5VWE5</accession>
<feature type="chain" id="PRO_5020972947" description="DUF3300 domain-containing protein" evidence="1">
    <location>
        <begin position="24"/>
        <end position="155"/>
    </location>
</feature>
<evidence type="ECO:0008006" key="4">
    <source>
        <dbReference type="Google" id="ProtNLM"/>
    </source>
</evidence>
<gene>
    <name evidence="2" type="ORF">E2I14_16345</name>
</gene>
<keyword evidence="1" id="KW-0732">Signal</keyword>
<evidence type="ECO:0000313" key="2">
    <source>
        <dbReference type="EMBL" id="TDK62575.1"/>
    </source>
</evidence>
<dbReference type="EMBL" id="SMYL01000011">
    <property type="protein sequence ID" value="TDK62575.1"/>
    <property type="molecule type" value="Genomic_DNA"/>
</dbReference>
<dbReference type="PROSITE" id="PS51257">
    <property type="entry name" value="PROKAR_LIPOPROTEIN"/>
    <property type="match status" value="1"/>
</dbReference>
<proteinExistence type="predicted"/>
<comment type="caution">
    <text evidence="2">The sequence shown here is derived from an EMBL/GenBank/DDBJ whole genome shotgun (WGS) entry which is preliminary data.</text>
</comment>
<reference evidence="2 3" key="1">
    <citation type="submission" date="2019-03" db="EMBL/GenBank/DDBJ databases">
        <title>Sapientia aquatica gen. nov., sp. nov., isolated from a crater lake.</title>
        <authorList>
            <person name="Felfoldi T."/>
            <person name="Szabo A."/>
            <person name="Toth E."/>
            <person name="Schumann P."/>
            <person name="Keki Z."/>
            <person name="Marialigeti K."/>
            <person name="Mathe I."/>
        </authorList>
    </citation>
    <scope>NUCLEOTIDE SEQUENCE [LARGE SCALE GENOMIC DNA]</scope>
    <source>
        <strain evidence="2 3">SA-152</strain>
    </source>
</reference>
<dbReference type="OrthoDB" id="9939470at2"/>
<evidence type="ECO:0000313" key="3">
    <source>
        <dbReference type="Proteomes" id="UP000294829"/>
    </source>
</evidence>
<organism evidence="2 3">
    <name type="scientific">Sapientia aquatica</name>
    <dbReference type="NCBI Taxonomy" id="1549640"/>
    <lineage>
        <taxon>Bacteria</taxon>
        <taxon>Pseudomonadati</taxon>
        <taxon>Pseudomonadota</taxon>
        <taxon>Betaproteobacteria</taxon>
        <taxon>Burkholderiales</taxon>
        <taxon>Oxalobacteraceae</taxon>
        <taxon>Sapientia</taxon>
    </lineage>
</organism>
<dbReference type="AlphaFoldDB" id="A0A4R5VWE5"/>
<sequence length="155" mass="17016">MKTKLMKFIQLSILGALSVSLTACVVAPPQPVGYRMTSTVLPTYINGQYVGMQPNAYALPQGQAPIPTQTAQTPAPPTTGQQQVVVQQQAPVYIQSPTPSVVYIQAPTPVYTYNPYYYQPAYVDPWYGFPAGVGLGIGFSYYRGWGHGWHGGWRR</sequence>
<dbReference type="RefSeq" id="WP_133330509.1">
    <property type="nucleotide sequence ID" value="NZ_SMYL01000011.1"/>
</dbReference>
<keyword evidence="3" id="KW-1185">Reference proteome</keyword>
<evidence type="ECO:0000256" key="1">
    <source>
        <dbReference type="SAM" id="SignalP"/>
    </source>
</evidence>
<protein>
    <recommendedName>
        <fullName evidence="4">DUF3300 domain-containing protein</fullName>
    </recommendedName>
</protein>
<feature type="signal peptide" evidence="1">
    <location>
        <begin position="1"/>
        <end position="23"/>
    </location>
</feature>
<dbReference type="Proteomes" id="UP000294829">
    <property type="component" value="Unassembled WGS sequence"/>
</dbReference>
<name>A0A4R5VWE5_9BURK</name>